<evidence type="ECO:0000259" key="1">
    <source>
        <dbReference type="Pfam" id="PF08241"/>
    </source>
</evidence>
<dbReference type="CDD" id="cd02440">
    <property type="entry name" value="AdoMet_MTases"/>
    <property type="match status" value="1"/>
</dbReference>
<protein>
    <submittedName>
        <fullName evidence="2">Methyltransferase domain-containing protein</fullName>
    </submittedName>
</protein>
<sequence>MATTETFQITPEQAELYEERFVPALFAHWVDAVLDAADVRAGQDVLDVACGTGIVARHAAERVGATGHVTGLDLNQAMLAVAARRGPDLTWQQGDVAALPFEDGSFDAVTCQSAAMFFPDVVGALREMGRVTRPGGKVAVQVFDLREDQPAYGPWIAMVGRHAGADAVRMLGTYWVHGDRELMCERCAAAGLRVTAIHNHERPATFPSVEAMVLTEVNATPLADRLSQAELEAIVADSYAIYEPFRTESEEQLTIPLTGYVLVATPE</sequence>
<gene>
    <name evidence="2" type="ORF">E1218_01915</name>
</gene>
<dbReference type="PANTHER" id="PTHR43591">
    <property type="entry name" value="METHYLTRANSFERASE"/>
    <property type="match status" value="1"/>
</dbReference>
<evidence type="ECO:0000313" key="3">
    <source>
        <dbReference type="Proteomes" id="UP000295172"/>
    </source>
</evidence>
<keyword evidence="3" id="KW-1185">Reference proteome</keyword>
<dbReference type="GO" id="GO:0032259">
    <property type="term" value="P:methylation"/>
    <property type="evidence" value="ECO:0007669"/>
    <property type="project" value="UniProtKB-KW"/>
</dbReference>
<accession>A0A4V2YHE1</accession>
<organism evidence="2 3">
    <name type="scientific">Kribbella turkmenica</name>
    <dbReference type="NCBI Taxonomy" id="2530375"/>
    <lineage>
        <taxon>Bacteria</taxon>
        <taxon>Bacillati</taxon>
        <taxon>Actinomycetota</taxon>
        <taxon>Actinomycetes</taxon>
        <taxon>Propionibacteriales</taxon>
        <taxon>Kribbellaceae</taxon>
        <taxon>Kribbella</taxon>
    </lineage>
</organism>
<dbReference type="Proteomes" id="UP000295172">
    <property type="component" value="Unassembled WGS sequence"/>
</dbReference>
<dbReference type="InterPro" id="IPR013216">
    <property type="entry name" value="Methyltransf_11"/>
</dbReference>
<dbReference type="EMBL" id="SMKR01000004">
    <property type="protein sequence ID" value="TDD30337.1"/>
    <property type="molecule type" value="Genomic_DNA"/>
</dbReference>
<dbReference type="Gene3D" id="3.40.50.150">
    <property type="entry name" value="Vaccinia Virus protein VP39"/>
    <property type="match status" value="1"/>
</dbReference>
<dbReference type="GO" id="GO:0008757">
    <property type="term" value="F:S-adenosylmethionine-dependent methyltransferase activity"/>
    <property type="evidence" value="ECO:0007669"/>
    <property type="project" value="InterPro"/>
</dbReference>
<proteinExistence type="predicted"/>
<evidence type="ECO:0000313" key="2">
    <source>
        <dbReference type="EMBL" id="TDD30337.1"/>
    </source>
</evidence>
<dbReference type="SUPFAM" id="SSF53335">
    <property type="entry name" value="S-adenosyl-L-methionine-dependent methyltransferases"/>
    <property type="match status" value="1"/>
</dbReference>
<reference evidence="2 3" key="1">
    <citation type="submission" date="2019-02" db="EMBL/GenBank/DDBJ databases">
        <title>Draft genome sequences of novel Actinobacteria.</title>
        <authorList>
            <person name="Sahin N."/>
            <person name="Ay H."/>
            <person name="Saygin H."/>
        </authorList>
    </citation>
    <scope>NUCLEOTIDE SEQUENCE [LARGE SCALE GENOMIC DNA]</scope>
    <source>
        <strain evidence="2 3">16K104</strain>
    </source>
</reference>
<dbReference type="InterPro" id="IPR029063">
    <property type="entry name" value="SAM-dependent_MTases_sf"/>
</dbReference>
<keyword evidence="2" id="KW-0808">Transferase</keyword>
<feature type="domain" description="Methyltransferase type 11" evidence="1">
    <location>
        <begin position="46"/>
        <end position="139"/>
    </location>
</feature>
<dbReference type="OrthoDB" id="3763870at2"/>
<comment type="caution">
    <text evidence="2">The sequence shown here is derived from an EMBL/GenBank/DDBJ whole genome shotgun (WGS) entry which is preliminary data.</text>
</comment>
<name>A0A4V2YHE1_9ACTN</name>
<dbReference type="AlphaFoldDB" id="A0A4V2YHE1"/>
<keyword evidence="2" id="KW-0489">Methyltransferase</keyword>
<dbReference type="Pfam" id="PF08241">
    <property type="entry name" value="Methyltransf_11"/>
    <property type="match status" value="1"/>
</dbReference>
<dbReference type="RefSeq" id="WP_132315541.1">
    <property type="nucleotide sequence ID" value="NZ_SMKR01000004.1"/>
</dbReference>